<sequence>MKLVHLLIGSVLLAGAATAEARTGLTPQQRLEKAVAGRVAERPVNCINLRDIRSTEILDGIGIVYTTNGGTVYLNRLRGPASFLDDDDILVTKTFSNQLCNIDIVQLVDRNGRFPKGSISLGEFVPYPKPPKARS</sequence>
<organism evidence="2 3">
    <name type="scientific">Sphingomonas aliaeris</name>
    <dbReference type="NCBI Taxonomy" id="2759526"/>
    <lineage>
        <taxon>Bacteria</taxon>
        <taxon>Pseudomonadati</taxon>
        <taxon>Pseudomonadota</taxon>
        <taxon>Alphaproteobacteria</taxon>
        <taxon>Sphingomonadales</taxon>
        <taxon>Sphingomonadaceae</taxon>
        <taxon>Sphingomonas</taxon>
    </lineage>
</organism>
<evidence type="ECO:0000313" key="3">
    <source>
        <dbReference type="Proteomes" id="UP000595894"/>
    </source>
</evidence>
<dbReference type="RefSeq" id="WP_202090977.1">
    <property type="nucleotide sequence ID" value="NZ_CP061035.1"/>
</dbReference>
<reference evidence="3" key="1">
    <citation type="submission" date="2020-09" db="EMBL/GenBank/DDBJ databases">
        <title>Sphingomonas sp., a new species isolated from pork steak.</title>
        <authorList>
            <person name="Heidler von Heilborn D."/>
        </authorList>
    </citation>
    <scope>NUCLEOTIDE SEQUENCE [LARGE SCALE GENOMIC DNA]</scope>
</reference>
<evidence type="ECO:0000256" key="1">
    <source>
        <dbReference type="SAM" id="SignalP"/>
    </source>
</evidence>
<accession>A0A974NSH0</accession>
<proteinExistence type="predicted"/>
<feature type="signal peptide" evidence="1">
    <location>
        <begin position="1"/>
        <end position="21"/>
    </location>
</feature>
<gene>
    <name evidence="2" type="ORF">H5J25_11100</name>
</gene>
<dbReference type="EMBL" id="CP061035">
    <property type="protein sequence ID" value="QQV76098.1"/>
    <property type="molecule type" value="Genomic_DNA"/>
</dbReference>
<name>A0A974NSH0_9SPHN</name>
<keyword evidence="1" id="KW-0732">Signal</keyword>
<dbReference type="KEGG" id="sari:H5J25_11100"/>
<keyword evidence="3" id="KW-1185">Reference proteome</keyword>
<dbReference type="AlphaFoldDB" id="A0A974NSH0"/>
<evidence type="ECO:0008006" key="4">
    <source>
        <dbReference type="Google" id="ProtNLM"/>
    </source>
</evidence>
<feature type="chain" id="PRO_5036962311" description="PRC-barrel domain-containing protein" evidence="1">
    <location>
        <begin position="22"/>
        <end position="135"/>
    </location>
</feature>
<evidence type="ECO:0000313" key="2">
    <source>
        <dbReference type="EMBL" id="QQV76098.1"/>
    </source>
</evidence>
<protein>
    <recommendedName>
        <fullName evidence="4">PRC-barrel domain-containing protein</fullName>
    </recommendedName>
</protein>
<dbReference type="Proteomes" id="UP000595894">
    <property type="component" value="Chromosome"/>
</dbReference>